<dbReference type="OrthoDB" id="9814695at2"/>
<keyword evidence="1" id="KW-0285">Flavoprotein</keyword>
<gene>
    <name evidence="6" type="ORF">FB474_1581</name>
</gene>
<keyword evidence="2" id="KW-0288">FMN</keyword>
<dbReference type="Gene3D" id="3.20.20.30">
    <property type="entry name" value="Luciferase-like domain"/>
    <property type="match status" value="1"/>
</dbReference>
<evidence type="ECO:0000256" key="3">
    <source>
        <dbReference type="ARBA" id="ARBA00023002"/>
    </source>
</evidence>
<organism evidence="6 7">
    <name type="scientific">Oryzihumus leptocrescens</name>
    <dbReference type="NCBI Taxonomy" id="297536"/>
    <lineage>
        <taxon>Bacteria</taxon>
        <taxon>Bacillati</taxon>
        <taxon>Actinomycetota</taxon>
        <taxon>Actinomycetes</taxon>
        <taxon>Micrococcales</taxon>
        <taxon>Intrasporangiaceae</taxon>
        <taxon>Oryzihumus</taxon>
    </lineage>
</organism>
<dbReference type="AlphaFoldDB" id="A0A542ZIL2"/>
<dbReference type="EMBL" id="VFOQ01000001">
    <property type="protein sequence ID" value="TQL60198.1"/>
    <property type="molecule type" value="Genomic_DNA"/>
</dbReference>
<evidence type="ECO:0000313" key="6">
    <source>
        <dbReference type="EMBL" id="TQL60198.1"/>
    </source>
</evidence>
<accession>A0A542ZIL2</accession>
<comment type="caution">
    <text evidence="6">The sequence shown here is derived from an EMBL/GenBank/DDBJ whole genome shotgun (WGS) entry which is preliminary data.</text>
</comment>
<dbReference type="InterPro" id="IPR011251">
    <property type="entry name" value="Luciferase-like_dom"/>
</dbReference>
<dbReference type="PANTHER" id="PTHR42847">
    <property type="entry name" value="ALKANESULFONATE MONOOXYGENASE"/>
    <property type="match status" value="1"/>
</dbReference>
<dbReference type="InterPro" id="IPR036661">
    <property type="entry name" value="Luciferase-like_sf"/>
</dbReference>
<evidence type="ECO:0000259" key="5">
    <source>
        <dbReference type="Pfam" id="PF00296"/>
    </source>
</evidence>
<evidence type="ECO:0000256" key="2">
    <source>
        <dbReference type="ARBA" id="ARBA00022643"/>
    </source>
</evidence>
<keyword evidence="4 6" id="KW-0503">Monooxygenase</keyword>
<dbReference type="Pfam" id="PF00296">
    <property type="entry name" value="Bac_luciferase"/>
    <property type="match status" value="1"/>
</dbReference>
<dbReference type="PANTHER" id="PTHR42847:SF4">
    <property type="entry name" value="ALKANESULFONATE MONOOXYGENASE-RELATED"/>
    <property type="match status" value="1"/>
</dbReference>
<keyword evidence="3" id="KW-0560">Oxidoreductase</keyword>
<dbReference type="Proteomes" id="UP000319514">
    <property type="component" value="Unassembled WGS sequence"/>
</dbReference>
<feature type="domain" description="Luciferase-like" evidence="5">
    <location>
        <begin position="4"/>
        <end position="252"/>
    </location>
</feature>
<reference evidence="6 7" key="1">
    <citation type="submission" date="2019-06" db="EMBL/GenBank/DDBJ databases">
        <title>Sequencing the genomes of 1000 actinobacteria strains.</title>
        <authorList>
            <person name="Klenk H.-P."/>
        </authorList>
    </citation>
    <scope>NUCLEOTIDE SEQUENCE [LARGE SCALE GENOMIC DNA]</scope>
    <source>
        <strain evidence="6 7">DSM 18082</strain>
    </source>
</reference>
<protein>
    <submittedName>
        <fullName evidence="6">Alkanesulfonate monooxygenase SsuD/methylene tetrahydromethanopterin reductase-like flavin-dependent oxidoreductase (Luciferase family)</fullName>
    </submittedName>
</protein>
<dbReference type="SUPFAM" id="SSF51679">
    <property type="entry name" value="Bacterial luciferase-like"/>
    <property type="match status" value="1"/>
</dbReference>
<dbReference type="RefSeq" id="WP_141788127.1">
    <property type="nucleotide sequence ID" value="NZ_BAAAKX010000021.1"/>
</dbReference>
<name>A0A542ZIL2_9MICO</name>
<sequence>MRFSIWPSVGQPWHEVVDTVRHAEATGWDRAYLADHFMANSADRAEAAAPLLEATAALSALAGLTDRIVLAPLVLGMTYRHPAVVANWAATVDHVSNGRLVLGLGAGWQVNEHEQYGIDLPAPGPLVSRFHEGLRVIEGLLTRESTTVAGDYYRVTDALCEPKPVQSRVPLLVGCTGERMLGIVARHADEWNMWGLPDRVAERSAVLDRQCEKADRDPATVQRSCQALWFVGDDGDEARAEAAASPARAAIGGTPEDLVETVEGWQAVGVDEVIVPDFTLGTGPRKRELMDAIIEVTAATTRG</sequence>
<evidence type="ECO:0000256" key="4">
    <source>
        <dbReference type="ARBA" id="ARBA00023033"/>
    </source>
</evidence>
<dbReference type="InterPro" id="IPR050172">
    <property type="entry name" value="SsuD_RutA_monooxygenase"/>
</dbReference>
<evidence type="ECO:0000256" key="1">
    <source>
        <dbReference type="ARBA" id="ARBA00022630"/>
    </source>
</evidence>
<evidence type="ECO:0000313" key="7">
    <source>
        <dbReference type="Proteomes" id="UP000319514"/>
    </source>
</evidence>
<dbReference type="GO" id="GO:0008726">
    <property type="term" value="F:alkanesulfonate monooxygenase activity"/>
    <property type="evidence" value="ECO:0007669"/>
    <property type="project" value="TreeGrafter"/>
</dbReference>
<keyword evidence="7" id="KW-1185">Reference proteome</keyword>
<dbReference type="GO" id="GO:0046306">
    <property type="term" value="P:alkanesulfonate catabolic process"/>
    <property type="evidence" value="ECO:0007669"/>
    <property type="project" value="TreeGrafter"/>
</dbReference>
<proteinExistence type="predicted"/>